<reference evidence="1 2" key="1">
    <citation type="journal article" date="2020" name="mSystems">
        <title>Defining Genomic and Predicted Metabolic Features of the Acetobacterium Genus.</title>
        <authorList>
            <person name="Ross D.E."/>
            <person name="Marshall C.W."/>
            <person name="Gulliver D."/>
            <person name="May H.D."/>
            <person name="Norman R.S."/>
        </authorList>
    </citation>
    <scope>NUCLEOTIDE SEQUENCE [LARGE SCALE GENOMIC DNA]</scope>
    <source>
        <strain evidence="1 2">DSM 8238</strain>
    </source>
</reference>
<dbReference type="RefSeq" id="WP_186841372.1">
    <property type="nucleotide sequence ID" value="NZ_WJBC01000003.1"/>
</dbReference>
<proteinExistence type="predicted"/>
<dbReference type="NCBIfam" id="TIGR01909">
    <property type="entry name" value="C_GCAxxG_C_C"/>
    <property type="match status" value="1"/>
</dbReference>
<evidence type="ECO:0000313" key="2">
    <source>
        <dbReference type="Proteomes" id="UP000603234"/>
    </source>
</evidence>
<sequence>MSKHSDLARELFRKGYNCSQSVFAAFGDETKMDMDTALKISSSFGGGMGRLREVCGAVSAMFMIAGIKYGYTSPQDDTAKAEHYQLIQMLACRFKENNGSYICRELLGLPGTDSPVPQERTNEYYQTRPCEQLVGDAAEILDELISGKSLPEENE</sequence>
<name>A0ABR6WSD8_9FIRM</name>
<evidence type="ECO:0008006" key="3">
    <source>
        <dbReference type="Google" id="ProtNLM"/>
    </source>
</evidence>
<gene>
    <name evidence="1" type="ORF">GH808_03310</name>
</gene>
<dbReference type="EMBL" id="WJBC01000003">
    <property type="protein sequence ID" value="MBC3803462.1"/>
    <property type="molecule type" value="Genomic_DNA"/>
</dbReference>
<accession>A0ABR6WSD8</accession>
<dbReference type="InterPro" id="IPR010181">
    <property type="entry name" value="CGCAxxGCC_motif"/>
</dbReference>
<protein>
    <recommendedName>
        <fullName evidence="3">C_GCAxxG_C_C family redox protein</fullName>
    </recommendedName>
</protein>
<organism evidence="1 2">
    <name type="scientific">Acetobacterium fimetarium</name>
    <dbReference type="NCBI Taxonomy" id="52691"/>
    <lineage>
        <taxon>Bacteria</taxon>
        <taxon>Bacillati</taxon>
        <taxon>Bacillota</taxon>
        <taxon>Clostridia</taxon>
        <taxon>Eubacteriales</taxon>
        <taxon>Eubacteriaceae</taxon>
        <taxon>Acetobacterium</taxon>
    </lineage>
</organism>
<keyword evidence="2" id="KW-1185">Reference proteome</keyword>
<evidence type="ECO:0000313" key="1">
    <source>
        <dbReference type="EMBL" id="MBC3803462.1"/>
    </source>
</evidence>
<dbReference type="Pfam" id="PF09719">
    <property type="entry name" value="C_GCAxxG_C_C"/>
    <property type="match status" value="1"/>
</dbReference>
<dbReference type="Proteomes" id="UP000603234">
    <property type="component" value="Unassembled WGS sequence"/>
</dbReference>
<comment type="caution">
    <text evidence="1">The sequence shown here is derived from an EMBL/GenBank/DDBJ whole genome shotgun (WGS) entry which is preliminary data.</text>
</comment>